<evidence type="ECO:0000256" key="3">
    <source>
        <dbReference type="ARBA" id="ARBA00022679"/>
    </source>
</evidence>
<dbReference type="Gene3D" id="3.40.50.150">
    <property type="entry name" value="Vaccinia Virus protein VP39"/>
    <property type="match status" value="1"/>
</dbReference>
<gene>
    <name evidence="4" type="ORF">ASZ90_007087</name>
</gene>
<dbReference type="AlphaFoldDB" id="A0A0W8FQG6"/>
<dbReference type="GO" id="GO:0070043">
    <property type="term" value="F:rRNA (guanine-N7-)-methyltransferase activity"/>
    <property type="evidence" value="ECO:0007669"/>
    <property type="project" value="TreeGrafter"/>
</dbReference>
<dbReference type="GO" id="GO:0005829">
    <property type="term" value="C:cytosol"/>
    <property type="evidence" value="ECO:0007669"/>
    <property type="project" value="TreeGrafter"/>
</dbReference>
<dbReference type="HAMAP" id="MF_00074">
    <property type="entry name" value="16SrRNA_methyltr_G"/>
    <property type="match status" value="1"/>
</dbReference>
<dbReference type="NCBIfam" id="TIGR00138">
    <property type="entry name" value="rsmG_gidB"/>
    <property type="match status" value="1"/>
</dbReference>
<keyword evidence="2" id="KW-0698">rRNA processing</keyword>
<protein>
    <submittedName>
        <fullName evidence="4">Rrna small subunit 7-methylguanosine (M7g) methyltransferase gidb</fullName>
    </submittedName>
</protein>
<keyword evidence="3 4" id="KW-0808">Transferase</keyword>
<dbReference type="CDD" id="cd02440">
    <property type="entry name" value="AdoMet_MTases"/>
    <property type="match status" value="1"/>
</dbReference>
<evidence type="ECO:0000256" key="1">
    <source>
        <dbReference type="ARBA" id="ARBA00022490"/>
    </source>
</evidence>
<dbReference type="InterPro" id="IPR003682">
    <property type="entry name" value="rRNA_ssu_MeTfrase_G"/>
</dbReference>
<name>A0A0W8FQG6_9ZZZZ</name>
<dbReference type="EMBL" id="LNQE01000919">
    <property type="protein sequence ID" value="KUG23160.1"/>
    <property type="molecule type" value="Genomic_DNA"/>
</dbReference>
<dbReference type="InterPro" id="IPR029063">
    <property type="entry name" value="SAM-dependent_MTases_sf"/>
</dbReference>
<organism evidence="4">
    <name type="scientific">hydrocarbon metagenome</name>
    <dbReference type="NCBI Taxonomy" id="938273"/>
    <lineage>
        <taxon>unclassified sequences</taxon>
        <taxon>metagenomes</taxon>
        <taxon>ecological metagenomes</taxon>
    </lineage>
</organism>
<evidence type="ECO:0000313" key="4">
    <source>
        <dbReference type="EMBL" id="KUG23160.1"/>
    </source>
</evidence>
<dbReference type="Pfam" id="PF02527">
    <property type="entry name" value="GidB"/>
    <property type="match status" value="1"/>
</dbReference>
<dbReference type="PANTHER" id="PTHR31760">
    <property type="entry name" value="S-ADENOSYL-L-METHIONINE-DEPENDENT METHYLTRANSFERASES SUPERFAMILY PROTEIN"/>
    <property type="match status" value="1"/>
</dbReference>
<accession>A0A0W8FQG6</accession>
<sequence length="247" mass="28523">MFLGKNKLSFATTDIFCYFFIMNQETLFLNKNAQQLGITLNERQLVQFDIYRNELLQWNTKTNLISENSSQEIISRHFLDSLTALQFIDTPNARMIDVGCGSGFPGIPLKIVLPSLELYLLEANRKKVSFLKHIIRLLNITPVHVLHDRTENIMRTVSWKEKFDILISRATFKLPELLPQGEFFLVPGGKIIALKGPDVEEEIQQCSLAKNRYKIPQLIQHDIKATFLEAPRKIIIGKKQKFSKKTF</sequence>
<keyword evidence="1" id="KW-0963">Cytoplasm</keyword>
<reference evidence="4" key="1">
    <citation type="journal article" date="2015" name="Proc. Natl. Acad. Sci. U.S.A.">
        <title>Networks of energetic and metabolic interactions define dynamics in microbial communities.</title>
        <authorList>
            <person name="Embree M."/>
            <person name="Liu J.K."/>
            <person name="Al-Bassam M.M."/>
            <person name="Zengler K."/>
        </authorList>
    </citation>
    <scope>NUCLEOTIDE SEQUENCE</scope>
</reference>
<evidence type="ECO:0000256" key="2">
    <source>
        <dbReference type="ARBA" id="ARBA00022552"/>
    </source>
</evidence>
<dbReference type="PANTHER" id="PTHR31760:SF0">
    <property type="entry name" value="S-ADENOSYL-L-METHIONINE-DEPENDENT METHYLTRANSFERASES SUPERFAMILY PROTEIN"/>
    <property type="match status" value="1"/>
</dbReference>
<keyword evidence="4" id="KW-0489">Methyltransferase</keyword>
<dbReference type="PIRSF" id="PIRSF003078">
    <property type="entry name" value="GidB"/>
    <property type="match status" value="1"/>
</dbReference>
<dbReference type="SUPFAM" id="SSF53335">
    <property type="entry name" value="S-adenosyl-L-methionine-dependent methyltransferases"/>
    <property type="match status" value="1"/>
</dbReference>
<proteinExistence type="inferred from homology"/>
<comment type="caution">
    <text evidence="4">The sequence shown here is derived from an EMBL/GenBank/DDBJ whole genome shotgun (WGS) entry which is preliminary data.</text>
</comment>